<dbReference type="AlphaFoldDB" id="A0A6G0U6I9"/>
<evidence type="ECO:0000313" key="1">
    <source>
        <dbReference type="EMBL" id="KAE9544390.1"/>
    </source>
</evidence>
<organism evidence="1 2">
    <name type="scientific">Aphis glycines</name>
    <name type="common">Soybean aphid</name>
    <dbReference type="NCBI Taxonomy" id="307491"/>
    <lineage>
        <taxon>Eukaryota</taxon>
        <taxon>Metazoa</taxon>
        <taxon>Ecdysozoa</taxon>
        <taxon>Arthropoda</taxon>
        <taxon>Hexapoda</taxon>
        <taxon>Insecta</taxon>
        <taxon>Pterygota</taxon>
        <taxon>Neoptera</taxon>
        <taxon>Paraneoptera</taxon>
        <taxon>Hemiptera</taxon>
        <taxon>Sternorrhyncha</taxon>
        <taxon>Aphidomorpha</taxon>
        <taxon>Aphidoidea</taxon>
        <taxon>Aphididae</taxon>
        <taxon>Aphidini</taxon>
        <taxon>Aphis</taxon>
        <taxon>Aphis</taxon>
    </lineage>
</organism>
<dbReference type="EMBL" id="VYZN01000002">
    <property type="protein sequence ID" value="KAE9544390.1"/>
    <property type="molecule type" value="Genomic_DNA"/>
</dbReference>
<protein>
    <submittedName>
        <fullName evidence="1">Uncharacterized protein</fullName>
    </submittedName>
</protein>
<keyword evidence="2" id="KW-1185">Reference proteome</keyword>
<reference evidence="1 2" key="1">
    <citation type="submission" date="2019-08" db="EMBL/GenBank/DDBJ databases">
        <title>The genome of the soybean aphid Biotype 1, its phylome, world population structure and adaptation to the North American continent.</title>
        <authorList>
            <person name="Giordano R."/>
            <person name="Donthu R.K."/>
            <person name="Hernandez A.G."/>
            <person name="Wright C.L."/>
            <person name="Zimin A.V."/>
        </authorList>
    </citation>
    <scope>NUCLEOTIDE SEQUENCE [LARGE SCALE GENOMIC DNA]</scope>
    <source>
        <tissue evidence="1">Whole aphids</tissue>
    </source>
</reference>
<sequence length="292" mass="33232">MSLSVDDPETKFTNDSTTDVCSAFPFTPAISTHVSAAFNQNTPTLFFFPCPIKNGTAPYNPMPLRSVLSLRPSSRIRNKTSSKFVFVIKASKYLSVNITLSDTNSKAVFWFLSMERLRLQKLLCSHVLKLPRSTEYTVEPIIHTKNSTKCKKLVILYINVKDSIMVYENTKSLSSNTLYLSRLRQTLLNFSSYFLHFKILLSSIKYILSQNVYTTTTIEDKEFVEPIIMSMFLVGKWIPLCCTLGGGVDLGLGITYEELCIKFSSILIGPKKFNRHFKKNFSEKLKISVVYK</sequence>
<evidence type="ECO:0000313" key="2">
    <source>
        <dbReference type="Proteomes" id="UP000475862"/>
    </source>
</evidence>
<accession>A0A6G0U6I9</accession>
<comment type="caution">
    <text evidence="1">The sequence shown here is derived from an EMBL/GenBank/DDBJ whole genome shotgun (WGS) entry which is preliminary data.</text>
</comment>
<proteinExistence type="predicted"/>
<gene>
    <name evidence="1" type="ORF">AGLY_001569</name>
</gene>
<dbReference type="Proteomes" id="UP000475862">
    <property type="component" value="Unassembled WGS sequence"/>
</dbReference>
<name>A0A6G0U6I9_APHGL</name>